<accession>A0ABW6BFR8</accession>
<dbReference type="Proteomes" id="UP001597525">
    <property type="component" value="Unassembled WGS sequence"/>
</dbReference>
<dbReference type="Gene3D" id="3.10.310.50">
    <property type="match status" value="1"/>
</dbReference>
<dbReference type="EMBL" id="JBHUPB010000006">
    <property type="protein sequence ID" value="MFD2967288.1"/>
    <property type="molecule type" value="Genomic_DNA"/>
</dbReference>
<dbReference type="PANTHER" id="PTHR30373">
    <property type="entry name" value="UPF0603 PROTEIN YGCG"/>
    <property type="match status" value="1"/>
</dbReference>
<dbReference type="PANTHER" id="PTHR30373:SF8">
    <property type="entry name" value="BLL7265 PROTEIN"/>
    <property type="match status" value="1"/>
</dbReference>
<dbReference type="RefSeq" id="WP_320186355.1">
    <property type="nucleotide sequence ID" value="NZ_CP138332.1"/>
</dbReference>
<reference evidence="3" key="1">
    <citation type="journal article" date="2019" name="Int. J. Syst. Evol. Microbiol.">
        <title>The Global Catalogue of Microorganisms (GCM) 10K type strain sequencing project: providing services to taxonomists for standard genome sequencing and annotation.</title>
        <authorList>
            <consortium name="The Broad Institute Genomics Platform"/>
            <consortium name="The Broad Institute Genome Sequencing Center for Infectious Disease"/>
            <person name="Wu L."/>
            <person name="Ma J."/>
        </authorList>
    </citation>
    <scope>NUCLEOTIDE SEQUENCE [LARGE SCALE GENOMIC DNA]</scope>
    <source>
        <strain evidence="3">KCTC 22814</strain>
    </source>
</reference>
<dbReference type="Pfam" id="PF04536">
    <property type="entry name" value="TPM_phosphatase"/>
    <property type="match status" value="1"/>
</dbReference>
<name>A0ABW6BFR8_9SPHI</name>
<feature type="domain" description="TPM" evidence="1">
    <location>
        <begin position="2"/>
        <end position="118"/>
    </location>
</feature>
<organism evidence="2 3">
    <name type="scientific">Sphingobacterium bambusae</name>
    <dbReference type="NCBI Taxonomy" id="662858"/>
    <lineage>
        <taxon>Bacteria</taxon>
        <taxon>Pseudomonadati</taxon>
        <taxon>Bacteroidota</taxon>
        <taxon>Sphingobacteriia</taxon>
        <taxon>Sphingobacteriales</taxon>
        <taxon>Sphingobacteriaceae</taxon>
        <taxon>Sphingobacterium</taxon>
    </lineage>
</organism>
<sequence>MEIFSTADQDRIVQAISVAEGKTSGEIRLVVDRKVAATSVTEAAIHYFRKLGMHKTRLKNGVLIYLATEDHEFAIIGDQGINQQVESHFWDDTKEQMAAFFKNGELVEGLVVGIEHAGEQLQRFFPRGLDDVNELPDDIHFGKN</sequence>
<evidence type="ECO:0000313" key="2">
    <source>
        <dbReference type="EMBL" id="MFD2967288.1"/>
    </source>
</evidence>
<evidence type="ECO:0000259" key="1">
    <source>
        <dbReference type="Pfam" id="PF04536"/>
    </source>
</evidence>
<evidence type="ECO:0000313" key="3">
    <source>
        <dbReference type="Proteomes" id="UP001597525"/>
    </source>
</evidence>
<gene>
    <name evidence="2" type="ORF">ACFS7Y_07815</name>
</gene>
<protein>
    <submittedName>
        <fullName evidence="2">TPM domain-containing protein</fullName>
    </submittedName>
</protein>
<comment type="caution">
    <text evidence="2">The sequence shown here is derived from an EMBL/GenBank/DDBJ whole genome shotgun (WGS) entry which is preliminary data.</text>
</comment>
<dbReference type="InterPro" id="IPR007621">
    <property type="entry name" value="TPM_dom"/>
</dbReference>
<keyword evidence="3" id="KW-1185">Reference proteome</keyword>
<proteinExistence type="predicted"/>